<organism evidence="2">
    <name type="scientific">viral metagenome</name>
    <dbReference type="NCBI Taxonomy" id="1070528"/>
    <lineage>
        <taxon>unclassified sequences</taxon>
        <taxon>metagenomes</taxon>
        <taxon>organismal metagenomes</taxon>
    </lineage>
</organism>
<evidence type="ECO:0000313" key="2">
    <source>
        <dbReference type="EMBL" id="QHU35111.1"/>
    </source>
</evidence>
<dbReference type="AlphaFoldDB" id="A0A6C0LZD5"/>
<protein>
    <submittedName>
        <fullName evidence="2">Uncharacterized protein</fullName>
    </submittedName>
</protein>
<evidence type="ECO:0000256" key="1">
    <source>
        <dbReference type="SAM" id="Phobius"/>
    </source>
</evidence>
<keyword evidence="1" id="KW-0472">Membrane</keyword>
<accession>A0A6C0LZD5</accession>
<proteinExistence type="predicted"/>
<sequence>MKHKLLYSLIEGIYIIYMFNFFKTKWSIHHPLELLLEGNTYLQHPINTGDYENKICGLGNLVGFLLLIWFLFRWKLSDNVRLIWNKRIIYLVAICSLLMNLNAIIYFIPILVFEYYN</sequence>
<feature type="transmembrane region" description="Helical" evidence="1">
    <location>
        <begin position="5"/>
        <end position="22"/>
    </location>
</feature>
<dbReference type="EMBL" id="MN740583">
    <property type="protein sequence ID" value="QHU35111.1"/>
    <property type="molecule type" value="Genomic_DNA"/>
</dbReference>
<keyword evidence="1" id="KW-0812">Transmembrane</keyword>
<feature type="transmembrane region" description="Helical" evidence="1">
    <location>
        <begin position="88"/>
        <end position="112"/>
    </location>
</feature>
<reference evidence="2" key="1">
    <citation type="journal article" date="2020" name="Nature">
        <title>Giant virus diversity and host interactions through global metagenomics.</title>
        <authorList>
            <person name="Schulz F."/>
            <person name="Roux S."/>
            <person name="Paez-Espino D."/>
            <person name="Jungbluth S."/>
            <person name="Walsh D.A."/>
            <person name="Denef V.J."/>
            <person name="McMahon K.D."/>
            <person name="Konstantinidis K.T."/>
            <person name="Eloe-Fadrosh E.A."/>
            <person name="Kyrpides N.C."/>
            <person name="Woyke T."/>
        </authorList>
    </citation>
    <scope>NUCLEOTIDE SEQUENCE</scope>
    <source>
        <strain evidence="2">GVMAG-S-1017745-26</strain>
    </source>
</reference>
<feature type="transmembrane region" description="Helical" evidence="1">
    <location>
        <begin position="57"/>
        <end position="76"/>
    </location>
</feature>
<name>A0A6C0LZD5_9ZZZZ</name>
<keyword evidence="1" id="KW-1133">Transmembrane helix</keyword>